<evidence type="ECO:0000313" key="5">
    <source>
        <dbReference type="Proteomes" id="UP000285084"/>
    </source>
</evidence>
<organism evidence="4 5">
    <name type="scientific">Fusarium oxysporum</name>
    <name type="common">Fusarium vascular wilt</name>
    <dbReference type="NCBI Taxonomy" id="5507"/>
    <lineage>
        <taxon>Eukaryota</taxon>
        <taxon>Fungi</taxon>
        <taxon>Dikarya</taxon>
        <taxon>Ascomycota</taxon>
        <taxon>Pezizomycotina</taxon>
        <taxon>Sordariomycetes</taxon>
        <taxon>Hypocreomycetidae</taxon>
        <taxon>Hypocreales</taxon>
        <taxon>Nectriaceae</taxon>
        <taxon>Fusarium</taxon>
        <taxon>Fusarium oxysporum species complex</taxon>
    </lineage>
</organism>
<feature type="chain" id="PRO_5019017755" description="Mid2 domain-containing protein" evidence="3">
    <location>
        <begin position="21"/>
        <end position="296"/>
    </location>
</feature>
<dbReference type="VEuPathDB" id="FungiDB:FOIG_07486"/>
<reference evidence="4 5" key="1">
    <citation type="journal article" date="2018" name="Sci. Rep.">
        <title>Characterisation of pathogen-specific regions and novel effector candidates in Fusarium oxysporum f. sp. cepae.</title>
        <authorList>
            <person name="Armitage A.D."/>
            <person name="Taylor A."/>
            <person name="Sobczyk M.K."/>
            <person name="Baxter L."/>
            <person name="Greenfield B.P."/>
            <person name="Bates H.J."/>
            <person name="Wilson F."/>
            <person name="Jackson A.C."/>
            <person name="Ott S."/>
            <person name="Harrison R.J."/>
            <person name="Clarkson J.P."/>
        </authorList>
    </citation>
    <scope>NUCLEOTIDE SEQUENCE [LARGE SCALE GENOMIC DNA]</scope>
    <source>
        <strain evidence="4 5">Fo_A13</strain>
    </source>
</reference>
<proteinExistence type="predicted"/>
<dbReference type="VEuPathDB" id="FungiDB:FOMG_05977"/>
<sequence length="296" mass="31080">MRVITTLALTVAGLASLACCDSKFIQPPESGSKQPSDTDMTKNKRYEQGDKIQIEYETDIDQIAIEIHQVPLNGVSAYSSLARNGSANPSYWLAEYDFLGLAENNKDSIYWFTLFKSSQGRVARSEYFNVSSPKAVETTSGSISAPTTGPGLATLTSEQHASTSTAGSETDTEPASTSSSTNSGSGLSQGATAGSETDTEPASTSSSTNSGSGLSQGATAGITAGAIIGGLLILGSIGWFVWRRVGKGRKNVNGTEGAQDQQHHFYSLETKVELPSDITTHPPEYAASRPGLHEAP</sequence>
<feature type="compositionally biased region" description="Polar residues" evidence="1">
    <location>
        <begin position="154"/>
        <end position="175"/>
    </location>
</feature>
<dbReference type="VEuPathDB" id="FungiDB:FOXG_15304"/>
<dbReference type="EMBL" id="MRCX01000176">
    <property type="protein sequence ID" value="RKK68754.1"/>
    <property type="molecule type" value="Genomic_DNA"/>
</dbReference>
<evidence type="ECO:0000256" key="1">
    <source>
        <dbReference type="SAM" id="MobiDB-lite"/>
    </source>
</evidence>
<evidence type="ECO:0008006" key="6">
    <source>
        <dbReference type="Google" id="ProtNLM"/>
    </source>
</evidence>
<feature type="compositionally biased region" description="Low complexity" evidence="1">
    <location>
        <begin position="203"/>
        <end position="215"/>
    </location>
</feature>
<dbReference type="VEuPathDB" id="FungiDB:FOC4_g10004319"/>
<accession>A0A420ML61</accession>
<evidence type="ECO:0000256" key="2">
    <source>
        <dbReference type="SAM" id="Phobius"/>
    </source>
</evidence>
<evidence type="ECO:0000313" key="4">
    <source>
        <dbReference type="EMBL" id="RKK68754.1"/>
    </source>
</evidence>
<dbReference type="AlphaFoldDB" id="A0A420ML61"/>
<comment type="caution">
    <text evidence="4">The sequence shown here is derived from an EMBL/GenBank/DDBJ whole genome shotgun (WGS) entry which is preliminary data.</text>
</comment>
<feature type="compositionally biased region" description="Polar residues" evidence="1">
    <location>
        <begin position="189"/>
        <end position="202"/>
    </location>
</feature>
<feature type="compositionally biased region" description="Polar residues" evidence="1">
    <location>
        <begin position="133"/>
        <end position="147"/>
    </location>
</feature>
<feature type="compositionally biased region" description="Low complexity" evidence="1">
    <location>
        <begin position="176"/>
        <end position="188"/>
    </location>
</feature>
<keyword evidence="3" id="KW-0732">Signal</keyword>
<gene>
    <name evidence="4" type="ORF">BFJ69_g13314</name>
</gene>
<keyword evidence="2" id="KW-0812">Transmembrane</keyword>
<feature type="region of interest" description="Disordered" evidence="1">
    <location>
        <begin position="275"/>
        <end position="296"/>
    </location>
</feature>
<evidence type="ECO:0000256" key="3">
    <source>
        <dbReference type="SAM" id="SignalP"/>
    </source>
</evidence>
<dbReference type="VEuPathDB" id="FungiDB:FOZG_06125"/>
<protein>
    <recommendedName>
        <fullName evidence="6">Mid2 domain-containing protein</fullName>
    </recommendedName>
</protein>
<feature type="transmembrane region" description="Helical" evidence="2">
    <location>
        <begin position="220"/>
        <end position="242"/>
    </location>
</feature>
<feature type="region of interest" description="Disordered" evidence="1">
    <location>
        <begin position="133"/>
        <end position="215"/>
    </location>
</feature>
<keyword evidence="2" id="KW-1133">Transmembrane helix</keyword>
<dbReference type="VEuPathDB" id="FungiDB:HZS61_003464"/>
<feature type="signal peptide" evidence="3">
    <location>
        <begin position="1"/>
        <end position="20"/>
    </location>
</feature>
<dbReference type="Proteomes" id="UP000285084">
    <property type="component" value="Unassembled WGS sequence"/>
</dbReference>
<name>A0A420ML61_FUSOX</name>
<keyword evidence="2" id="KW-0472">Membrane</keyword>
<dbReference type="PROSITE" id="PS51257">
    <property type="entry name" value="PROKAR_LIPOPROTEIN"/>
    <property type="match status" value="1"/>
</dbReference>